<dbReference type="OrthoDB" id="3827557at2759"/>
<evidence type="ECO:0000313" key="2">
    <source>
        <dbReference type="EMBL" id="OQE28834.1"/>
    </source>
</evidence>
<feature type="compositionally biased region" description="Polar residues" evidence="1">
    <location>
        <begin position="61"/>
        <end position="73"/>
    </location>
</feature>
<organism evidence="2 3">
    <name type="scientific">Penicillium steckii</name>
    <dbReference type="NCBI Taxonomy" id="303698"/>
    <lineage>
        <taxon>Eukaryota</taxon>
        <taxon>Fungi</taxon>
        <taxon>Dikarya</taxon>
        <taxon>Ascomycota</taxon>
        <taxon>Pezizomycotina</taxon>
        <taxon>Eurotiomycetes</taxon>
        <taxon>Eurotiomycetidae</taxon>
        <taxon>Eurotiales</taxon>
        <taxon>Aspergillaceae</taxon>
        <taxon>Penicillium</taxon>
    </lineage>
</organism>
<evidence type="ECO:0000256" key="1">
    <source>
        <dbReference type="SAM" id="MobiDB-lite"/>
    </source>
</evidence>
<sequence>MSRVQQYWLPGYGLSRHIVLGHIHYFLGPSASVRPYSYQEQIEDLANMSREYEKQEALRMTHQNGTGNSNGTAQPAEPYINEIIPVDPSRTRRRPVEPDSRNGR</sequence>
<dbReference type="STRING" id="303698.A0A1V6TS65"/>
<comment type="caution">
    <text evidence="2">The sequence shown here is derived from an EMBL/GenBank/DDBJ whole genome shotgun (WGS) entry which is preliminary data.</text>
</comment>
<proteinExistence type="predicted"/>
<dbReference type="EMBL" id="MLKD01000003">
    <property type="protein sequence ID" value="OQE28834.1"/>
    <property type="molecule type" value="Genomic_DNA"/>
</dbReference>
<dbReference type="PANTHER" id="PTHR39609">
    <property type="entry name" value="RFEG-RELATED"/>
    <property type="match status" value="1"/>
</dbReference>
<accession>A0A1V6TS65</accession>
<keyword evidence="3" id="KW-1185">Reference proteome</keyword>
<dbReference type="PANTHER" id="PTHR39609:SF2">
    <property type="entry name" value="TRANSCRIPTION FACTOR RFEG"/>
    <property type="match status" value="1"/>
</dbReference>
<feature type="compositionally biased region" description="Basic and acidic residues" evidence="1">
    <location>
        <begin position="94"/>
        <end position="104"/>
    </location>
</feature>
<protein>
    <submittedName>
        <fullName evidence="2">Uncharacterized protein</fullName>
    </submittedName>
</protein>
<dbReference type="Proteomes" id="UP000191285">
    <property type="component" value="Unassembled WGS sequence"/>
</dbReference>
<name>A0A1V6TS65_9EURO</name>
<feature type="region of interest" description="Disordered" evidence="1">
    <location>
        <begin position="58"/>
        <end position="104"/>
    </location>
</feature>
<gene>
    <name evidence="2" type="ORF">PENSTE_c003G03831</name>
</gene>
<reference evidence="3" key="1">
    <citation type="journal article" date="2017" name="Nat. Microbiol.">
        <title>Global analysis of biosynthetic gene clusters reveals vast potential of secondary metabolite production in Penicillium species.</title>
        <authorList>
            <person name="Nielsen J.C."/>
            <person name="Grijseels S."/>
            <person name="Prigent S."/>
            <person name="Ji B."/>
            <person name="Dainat J."/>
            <person name="Nielsen K.F."/>
            <person name="Frisvad J.C."/>
            <person name="Workman M."/>
            <person name="Nielsen J."/>
        </authorList>
    </citation>
    <scope>NUCLEOTIDE SEQUENCE [LARGE SCALE GENOMIC DNA]</scope>
    <source>
        <strain evidence="3">IBT 24891</strain>
    </source>
</reference>
<evidence type="ECO:0000313" key="3">
    <source>
        <dbReference type="Proteomes" id="UP000191285"/>
    </source>
</evidence>
<dbReference type="AlphaFoldDB" id="A0A1V6TS65"/>